<evidence type="ECO:0000256" key="1">
    <source>
        <dbReference type="SAM" id="Phobius"/>
    </source>
</evidence>
<feature type="transmembrane region" description="Helical" evidence="1">
    <location>
        <begin position="104"/>
        <end position="121"/>
    </location>
</feature>
<proteinExistence type="predicted"/>
<feature type="transmembrane region" description="Helical" evidence="1">
    <location>
        <begin position="77"/>
        <end position="97"/>
    </location>
</feature>
<evidence type="ECO:0000313" key="2">
    <source>
        <dbReference type="EMBL" id="GFH59397.1"/>
    </source>
</evidence>
<keyword evidence="1" id="KW-0812">Transmembrane</keyword>
<protein>
    <submittedName>
        <fullName evidence="2">Uncharacterized protein</fullName>
    </submittedName>
</protein>
<feature type="transmembrane region" description="Helical" evidence="1">
    <location>
        <begin position="203"/>
        <end position="226"/>
    </location>
</feature>
<keyword evidence="3" id="KW-1185">Reference proteome</keyword>
<organism evidence="2 3">
    <name type="scientific">Chaetoceros tenuissimus</name>
    <dbReference type="NCBI Taxonomy" id="426638"/>
    <lineage>
        <taxon>Eukaryota</taxon>
        <taxon>Sar</taxon>
        <taxon>Stramenopiles</taxon>
        <taxon>Ochrophyta</taxon>
        <taxon>Bacillariophyta</taxon>
        <taxon>Coscinodiscophyceae</taxon>
        <taxon>Chaetocerotophycidae</taxon>
        <taxon>Chaetocerotales</taxon>
        <taxon>Chaetocerotaceae</taxon>
        <taxon>Chaetoceros</taxon>
    </lineage>
</organism>
<accession>A0AAD3D7L1</accession>
<dbReference type="AlphaFoldDB" id="A0AAD3D7L1"/>
<name>A0AAD3D7L1_9STRA</name>
<feature type="transmembrane region" description="Helical" evidence="1">
    <location>
        <begin position="141"/>
        <end position="162"/>
    </location>
</feature>
<reference evidence="2 3" key="1">
    <citation type="journal article" date="2021" name="Sci. Rep.">
        <title>The genome of the diatom Chaetoceros tenuissimus carries an ancient integrated fragment of an extant virus.</title>
        <authorList>
            <person name="Hongo Y."/>
            <person name="Kimura K."/>
            <person name="Takaki Y."/>
            <person name="Yoshida Y."/>
            <person name="Baba S."/>
            <person name="Kobayashi G."/>
            <person name="Nagasaki K."/>
            <person name="Hano T."/>
            <person name="Tomaru Y."/>
        </authorList>
    </citation>
    <scope>NUCLEOTIDE SEQUENCE [LARGE SCALE GENOMIC DNA]</scope>
    <source>
        <strain evidence="2 3">NIES-3715</strain>
    </source>
</reference>
<gene>
    <name evidence="2" type="ORF">CTEN210_15873</name>
</gene>
<comment type="caution">
    <text evidence="2">The sequence shown here is derived from an EMBL/GenBank/DDBJ whole genome shotgun (WGS) entry which is preliminary data.</text>
</comment>
<keyword evidence="1" id="KW-0472">Membrane</keyword>
<feature type="transmembrane region" description="Helical" evidence="1">
    <location>
        <begin position="6"/>
        <end position="29"/>
    </location>
</feature>
<evidence type="ECO:0000313" key="3">
    <source>
        <dbReference type="Proteomes" id="UP001054902"/>
    </source>
</evidence>
<keyword evidence="1" id="KW-1133">Transmembrane helix</keyword>
<dbReference type="EMBL" id="BLLK01000062">
    <property type="protein sequence ID" value="GFH59397.1"/>
    <property type="molecule type" value="Genomic_DNA"/>
</dbReference>
<sequence length="364" mass="39682">MVQQNLFYAFGFAGIGGFMQVLTVVILAYPQFLKSKKGKSFSPALEKVFLAGNIVTQIASGVINTISTWYGPVSLVLPIRVSAQLLFNMILFGLLQIEEFPKDVRVGTYIVVTGAMLLSYVGPTAQANQDAVALMEHTPAVVWTLFLIGLTFSTGYYCVVWLSEKNVSGVIKHPHKFAILLTARVVTGVLSTSVSKLLAVTSGFLFCITLGLFIGISFVISSVAILQATEVDQAMFVPAAACGIQITNTLTGLLIWQDYLVVQTWVGYITVLTQIILGVYLISSIDAYASSADSNFALAQSVKIHYASEFAEKKGKSLSMSLVGGSLDSMLAPIVEDEEEVDNYFEERRRLYSNYPKYSEDFVG</sequence>
<feature type="transmembrane region" description="Helical" evidence="1">
    <location>
        <begin position="262"/>
        <end position="282"/>
    </location>
</feature>
<dbReference type="Proteomes" id="UP001054902">
    <property type="component" value="Unassembled WGS sequence"/>
</dbReference>